<evidence type="ECO:0000256" key="7">
    <source>
        <dbReference type="ARBA" id="ARBA00023288"/>
    </source>
</evidence>
<dbReference type="GO" id="GO:0009279">
    <property type="term" value="C:cell outer membrane"/>
    <property type="evidence" value="ECO:0007669"/>
    <property type="project" value="UniProtKB-SubCell"/>
</dbReference>
<evidence type="ECO:0000256" key="1">
    <source>
        <dbReference type="ARBA" id="ARBA00004442"/>
    </source>
</evidence>
<dbReference type="RefSeq" id="WP_013545786.1">
    <property type="nucleotide sequence ID" value="NC_014933.1"/>
</dbReference>
<evidence type="ECO:0000256" key="2">
    <source>
        <dbReference type="ARBA" id="ARBA00007248"/>
    </source>
</evidence>
<keyword evidence="6" id="KW-0998">Cell outer membrane</keyword>
<dbReference type="AlphaFoldDB" id="E6SSH6"/>
<keyword evidence="9" id="KW-1185">Reference proteome</keyword>
<dbReference type="STRING" id="693979.Bache_0118"/>
<dbReference type="HOGENOM" id="CLU_920281_0_0_10"/>
<dbReference type="KEGG" id="bhl:Bache_0118"/>
<dbReference type="Proteomes" id="UP000008630">
    <property type="component" value="Chromosome"/>
</dbReference>
<accession>E6SSH6</accession>
<keyword evidence="4" id="KW-0472">Membrane</keyword>
<dbReference type="EMBL" id="CP002352">
    <property type="protein sequence ID" value="ADV42148.1"/>
    <property type="molecule type" value="Genomic_DNA"/>
</dbReference>
<reference evidence="8 9" key="2">
    <citation type="journal article" date="2011" name="Stand. Genomic Sci.">
        <title>Complete genome sequence of Bacteroides helcogenes type strain (P 36-108).</title>
        <authorList>
            <person name="Pati A."/>
            <person name="Gronow S."/>
            <person name="Zeytun A."/>
            <person name="Lapidus A."/>
            <person name="Nolan M."/>
            <person name="Hammon N."/>
            <person name="Deshpande S."/>
            <person name="Cheng J.F."/>
            <person name="Tapia R."/>
            <person name="Han C."/>
            <person name="Goodwin L."/>
            <person name="Pitluck S."/>
            <person name="Liolios K."/>
            <person name="Pagani I."/>
            <person name="Ivanova N."/>
            <person name="Mavromatis K."/>
            <person name="Chen A."/>
            <person name="Palaniappan K."/>
            <person name="Land M."/>
            <person name="Hauser L."/>
            <person name="Chang Y.J."/>
            <person name="Jeffries C.D."/>
            <person name="Detter J.C."/>
            <person name="Brambilla E."/>
            <person name="Rohde M."/>
            <person name="Goker M."/>
            <person name="Woyke T."/>
            <person name="Bristow J."/>
            <person name="Eisen J.A."/>
            <person name="Markowitz V."/>
            <person name="Hugenholtz P."/>
            <person name="Kyrpides N.C."/>
            <person name="Klenk H.P."/>
            <person name="Lucas S."/>
        </authorList>
    </citation>
    <scope>NUCLEOTIDE SEQUENCE [LARGE SCALE GENOMIC DNA]</scope>
    <source>
        <strain evidence="9">ATCC 35417 / DSM 20613 / JCM 6297 / CCUG 15421 / P 36-108</strain>
    </source>
</reference>
<dbReference type="OrthoDB" id="1100740at2"/>
<dbReference type="InterPro" id="IPR014941">
    <property type="entry name" value="FimB/Mfa2/Mfa3"/>
</dbReference>
<evidence type="ECO:0000256" key="6">
    <source>
        <dbReference type="ARBA" id="ARBA00023237"/>
    </source>
</evidence>
<evidence type="ECO:0000313" key="8">
    <source>
        <dbReference type="EMBL" id="ADV42148.1"/>
    </source>
</evidence>
<protein>
    <recommendedName>
        <fullName evidence="10">Lipoprotein</fullName>
    </recommendedName>
</protein>
<dbReference type="eggNOG" id="ENOG5032TV0">
    <property type="taxonomic scope" value="Bacteria"/>
</dbReference>
<evidence type="ECO:0008006" key="10">
    <source>
        <dbReference type="Google" id="ProtNLM"/>
    </source>
</evidence>
<evidence type="ECO:0000313" key="9">
    <source>
        <dbReference type="Proteomes" id="UP000008630"/>
    </source>
</evidence>
<keyword evidence="5" id="KW-0564">Palmitate</keyword>
<name>E6SSH6_BACT6</name>
<comment type="similarity">
    <text evidence="2">Belongs to the bacteroidetes fimbrillin superfamily. FimB/Mfa2 family.</text>
</comment>
<evidence type="ECO:0000256" key="3">
    <source>
        <dbReference type="ARBA" id="ARBA00022729"/>
    </source>
</evidence>
<keyword evidence="7" id="KW-0449">Lipoprotein</keyword>
<proteinExistence type="inferred from homology"/>
<organism evidence="8 9">
    <name type="scientific">Bacteroides helcogenes (strain ATCC 35417 / DSM 20613 / JCM 6297 / CCUG 15421 / P 36-108)</name>
    <dbReference type="NCBI Taxonomy" id="693979"/>
    <lineage>
        <taxon>Bacteria</taxon>
        <taxon>Pseudomonadati</taxon>
        <taxon>Bacteroidota</taxon>
        <taxon>Bacteroidia</taxon>
        <taxon>Bacteroidales</taxon>
        <taxon>Bacteroidaceae</taxon>
        <taxon>Bacteroides</taxon>
    </lineage>
</organism>
<keyword evidence="3" id="KW-0732">Signal</keyword>
<dbReference type="PATRIC" id="fig|693979.3.peg.125"/>
<evidence type="ECO:0000256" key="5">
    <source>
        <dbReference type="ARBA" id="ARBA00023139"/>
    </source>
</evidence>
<dbReference type="PROSITE" id="PS51257">
    <property type="entry name" value="PROKAR_LIPOPROTEIN"/>
    <property type="match status" value="1"/>
</dbReference>
<dbReference type="Pfam" id="PF08842">
    <property type="entry name" value="Mfa2"/>
    <property type="match status" value="1"/>
</dbReference>
<gene>
    <name evidence="8" type="ordered locus">Bache_0118</name>
</gene>
<evidence type="ECO:0000256" key="4">
    <source>
        <dbReference type="ARBA" id="ARBA00023136"/>
    </source>
</evidence>
<sequence>MRKNRLLIVLFIGVTALFLTSCTYDYFEDETNYQVFVPEVLNKTVSDCRVLVYNNAGVLVGTRYATSPWDENPRMAMGLFGFKLQPGEYKVYCYTNTDSISFVDEQHLENSAFVLKSSSSGQHHYVQPSDMLFQKFVPVIVHPGILKTDTAHLERYTGRITVRFKNFPGDVSRIKKVQLLAEGASVMQYLKNDTLTSRLTSDDRVYHLGELPVQESAGILEVDHRYLPSLEGEPMRLNYTFLGDDGAVINNLPVEVKDKNTGMPMRLLYGRRIIIEIDSYTVIKISIVGWNEDIEGGDTDLE</sequence>
<reference key="1">
    <citation type="submission" date="2010-11" db="EMBL/GenBank/DDBJ databases">
        <title>The complete genome of Bacteroides helcogenes P 36-108.</title>
        <authorList>
            <consortium name="US DOE Joint Genome Institute (JGI-PGF)"/>
            <person name="Lucas S."/>
            <person name="Copeland A."/>
            <person name="Lapidus A."/>
            <person name="Bruce D."/>
            <person name="Goodwin L."/>
            <person name="Pitluck S."/>
            <person name="Kyrpides N."/>
            <person name="Mavromatis K."/>
            <person name="Ivanova N."/>
            <person name="Zeytun A."/>
            <person name="Brettin T."/>
            <person name="Detter J.C."/>
            <person name="Tapia R."/>
            <person name="Han C."/>
            <person name="Land M."/>
            <person name="Hauser L."/>
            <person name="Markowitz V."/>
            <person name="Cheng J.-F."/>
            <person name="Hugenholtz P."/>
            <person name="Woyke T."/>
            <person name="Wu D."/>
            <person name="Gronow S."/>
            <person name="Wellnitz S."/>
            <person name="Brambilla E."/>
            <person name="Klenk H.-P."/>
            <person name="Eisen J.A."/>
        </authorList>
    </citation>
    <scope>NUCLEOTIDE SEQUENCE</scope>
    <source>
        <strain>P 36-108</strain>
    </source>
</reference>
<comment type="subcellular location">
    <subcellularLocation>
        <location evidence="1">Cell outer membrane</location>
    </subcellularLocation>
</comment>